<feature type="transmembrane region" description="Helical" evidence="1">
    <location>
        <begin position="24"/>
        <end position="46"/>
    </location>
</feature>
<protein>
    <recommendedName>
        <fullName evidence="2">Bacterial Ig-like domain-containing protein</fullName>
    </recommendedName>
</protein>
<dbReference type="Proteomes" id="UP000176631">
    <property type="component" value="Unassembled WGS sequence"/>
</dbReference>
<evidence type="ECO:0000313" key="3">
    <source>
        <dbReference type="EMBL" id="OGY24313.1"/>
    </source>
</evidence>
<dbReference type="Gene3D" id="2.60.40.10">
    <property type="entry name" value="Immunoglobulins"/>
    <property type="match status" value="2"/>
</dbReference>
<dbReference type="AlphaFoldDB" id="A0A1G1W9F7"/>
<comment type="caution">
    <text evidence="3">The sequence shown here is derived from an EMBL/GenBank/DDBJ whole genome shotgun (WGS) entry which is preliminary data.</text>
</comment>
<evidence type="ECO:0000256" key="1">
    <source>
        <dbReference type="SAM" id="Phobius"/>
    </source>
</evidence>
<keyword evidence="1" id="KW-1133">Transmembrane helix</keyword>
<accession>A0A1G1W9F7</accession>
<dbReference type="InterPro" id="IPR013783">
    <property type="entry name" value="Ig-like_fold"/>
</dbReference>
<dbReference type="Pfam" id="PF09136">
    <property type="entry name" value="Glucodextran_B"/>
    <property type="match status" value="1"/>
</dbReference>
<dbReference type="EMBL" id="MHCP01000014">
    <property type="protein sequence ID" value="OGY24313.1"/>
    <property type="molecule type" value="Genomic_DNA"/>
</dbReference>
<proteinExistence type="predicted"/>
<dbReference type="STRING" id="1802593.A2172_00395"/>
<name>A0A1G1W9F7_9BACT</name>
<evidence type="ECO:0000259" key="2">
    <source>
        <dbReference type="Pfam" id="PF19077"/>
    </source>
</evidence>
<feature type="domain" description="Bacterial Ig-like" evidence="2">
    <location>
        <begin position="81"/>
        <end position="155"/>
    </location>
</feature>
<reference evidence="3 4" key="1">
    <citation type="journal article" date="2016" name="Nat. Commun.">
        <title>Thousands of microbial genomes shed light on interconnected biogeochemical processes in an aquifer system.</title>
        <authorList>
            <person name="Anantharaman K."/>
            <person name="Brown C.T."/>
            <person name="Hug L.A."/>
            <person name="Sharon I."/>
            <person name="Castelle C.J."/>
            <person name="Probst A.J."/>
            <person name="Thomas B.C."/>
            <person name="Singh A."/>
            <person name="Wilkins M.J."/>
            <person name="Karaoz U."/>
            <person name="Brodie E.L."/>
            <person name="Williams K.H."/>
            <person name="Hubbard S.S."/>
            <person name="Banfield J.F."/>
        </authorList>
    </citation>
    <scope>NUCLEOTIDE SEQUENCE [LARGE SCALE GENOMIC DNA]</scope>
</reference>
<dbReference type="InterPro" id="IPR044016">
    <property type="entry name" value="Big_13"/>
</dbReference>
<dbReference type="NCBIfam" id="NF033510">
    <property type="entry name" value="Ca_tandemer"/>
    <property type="match status" value="2"/>
</dbReference>
<dbReference type="Pfam" id="PF19077">
    <property type="entry name" value="Big_13"/>
    <property type="match status" value="1"/>
</dbReference>
<keyword evidence="1" id="KW-0812">Transmembrane</keyword>
<organism evidence="3 4">
    <name type="scientific">Candidatus Woykebacteria bacterium RBG_13_40_15</name>
    <dbReference type="NCBI Taxonomy" id="1802593"/>
    <lineage>
        <taxon>Bacteria</taxon>
        <taxon>Candidatus Woykeibacteriota</taxon>
    </lineage>
</organism>
<keyword evidence="1" id="KW-0472">Membrane</keyword>
<evidence type="ECO:0000313" key="4">
    <source>
        <dbReference type="Proteomes" id="UP000176631"/>
    </source>
</evidence>
<sequence length="241" mass="26353">MKRKIRAGVPAYTYRQFNQENKQIYRRLAIIIGITAVLILVIWFWGITFVQIIGGLNSKDAEESTDLNIPLTKPTFSSLPEFTNKEKITISGSTTAGVNVLLYLNGTETGKTVTDNAGKFAFTDVSLNEGLNFIKIAASDKSGETQEERATITLDKTEPALTVSEPVNGQVFGKETKNVTIKGTTEPDTTVFINSIQTPIYQNNSFSYVLSVSAGETKIEVRAKDKAGNTKTTNLTVVVKS</sequence>
<gene>
    <name evidence="3" type="ORF">A2172_00395</name>
</gene>